<evidence type="ECO:0000313" key="4">
    <source>
        <dbReference type="Proteomes" id="UP000076874"/>
    </source>
</evidence>
<organism evidence="3 4">
    <name type="scientific">Niveomyces insectorum RCEF 264</name>
    <dbReference type="NCBI Taxonomy" id="1081102"/>
    <lineage>
        <taxon>Eukaryota</taxon>
        <taxon>Fungi</taxon>
        <taxon>Dikarya</taxon>
        <taxon>Ascomycota</taxon>
        <taxon>Pezizomycotina</taxon>
        <taxon>Sordariomycetes</taxon>
        <taxon>Hypocreomycetidae</taxon>
        <taxon>Hypocreales</taxon>
        <taxon>Cordycipitaceae</taxon>
        <taxon>Niveomyces</taxon>
    </lineage>
</organism>
<dbReference type="Pfam" id="PF06985">
    <property type="entry name" value="HET"/>
    <property type="match status" value="1"/>
</dbReference>
<sequence>MCICSAKRQDLVHVSPYCPERPYLELTIPDNARSVCSARFVITSHDQGISGTGRDVPPYEHSYTWFTIYVVHADRRKDPRQTKLQSNYRAEATFRTHDIFWDQGHPDETARAWLASLQAGDTIQLFARAFYPAWVNFVKEAKIVVEYESAPEQDTTRPAPVMDAGSNPLATSLYRALDPARREIRLLEVFPGAYDDAVRCALVHTSLADNQAAASFEVLSYCWGDAKERGLLELVYPGGAGGPPTFQFNVSRTVEMALRRLRYGDGRKRRLWVDAVCINQSDTDERREQVEIMVDVYARASQANVWLGESDPVSSMAMGILRDIYNAEHRVCPAGPGVDEAARCTCTGTRHYVTRDTLATLDSNLYQRMHQIYDLHVAALVADAGGPQTESLYHAITTVFARPWFRRVWVLQEALAGENTVVHCGNESMPWQELVAVNGYLSSQHNFLAPLHSAPQALMPAMWATLIGGKQRAKRANAETQNRVDATRDKPTGTSTITNADDQSPGAPSLLDVFLAGLDLEASDPRDKLFALLSFGRETGHRMQNLPLAVQPNYTKAPEHVFADLTRWLIAEKGSLDVLSAAVHSQPGRTWQDLHCSIALHEPATRRPTWALGPDGKNHWVQATLQAQFRGRFCAGGDGTSVDSTLLSVPEVTSKKAPTPKETNETKVDDSDHLALCLRGFTVASVAQVTPFPLGQVIARCGSDTEKNGNKDVESDWQDLSEAFTAIFDPSCTVKTWISARNDDAAERQDGKGTSQNVAKTNPAQFNDHMRAHWGYGEKPTHQTADLAQQQGNRFGLVDDMTAPPCSGRCFFVASNGSVGLCPNRTREGDVVAVLSGGQVPFLLRPASTPRSGDDVVATKPVYELVGECFLRGIMHGEFVARQAGLGAVPEVFTLV</sequence>
<dbReference type="PANTHER" id="PTHR24148">
    <property type="entry name" value="ANKYRIN REPEAT DOMAIN-CONTAINING PROTEIN 39 HOMOLOG-RELATED"/>
    <property type="match status" value="1"/>
</dbReference>
<dbReference type="Pfam" id="PF26639">
    <property type="entry name" value="Het-6_barrel"/>
    <property type="match status" value="1"/>
</dbReference>
<comment type="caution">
    <text evidence="3">The sequence shown here is derived from an EMBL/GenBank/DDBJ whole genome shotgun (WGS) entry which is preliminary data.</text>
</comment>
<dbReference type="AlphaFoldDB" id="A0A167N8W5"/>
<evidence type="ECO:0000259" key="2">
    <source>
        <dbReference type="Pfam" id="PF06985"/>
    </source>
</evidence>
<evidence type="ECO:0000313" key="3">
    <source>
        <dbReference type="EMBL" id="OAA55271.1"/>
    </source>
</evidence>
<evidence type="ECO:0000256" key="1">
    <source>
        <dbReference type="SAM" id="MobiDB-lite"/>
    </source>
</evidence>
<feature type="region of interest" description="Disordered" evidence="1">
    <location>
        <begin position="474"/>
        <end position="504"/>
    </location>
</feature>
<gene>
    <name evidence="3" type="ORF">SPI_08366</name>
</gene>
<feature type="domain" description="Heterokaryon incompatibility" evidence="2">
    <location>
        <begin position="216"/>
        <end position="413"/>
    </location>
</feature>
<dbReference type="InterPro" id="IPR052895">
    <property type="entry name" value="HetReg/Transcr_Mod"/>
</dbReference>
<reference evidence="3 4" key="1">
    <citation type="journal article" date="2016" name="Genome Biol. Evol.">
        <title>Divergent and convergent evolution of fungal pathogenicity.</title>
        <authorList>
            <person name="Shang Y."/>
            <person name="Xiao G."/>
            <person name="Zheng P."/>
            <person name="Cen K."/>
            <person name="Zhan S."/>
            <person name="Wang C."/>
        </authorList>
    </citation>
    <scope>NUCLEOTIDE SEQUENCE [LARGE SCALE GENOMIC DNA]</scope>
    <source>
        <strain evidence="3 4">RCEF 264</strain>
    </source>
</reference>
<accession>A0A167N8W5</accession>
<protein>
    <submittedName>
        <fullName evidence="3">Heterokaryon incompatibility protein</fullName>
    </submittedName>
</protein>
<dbReference type="InterPro" id="IPR010730">
    <property type="entry name" value="HET"/>
</dbReference>
<dbReference type="PANTHER" id="PTHR24148:SF82">
    <property type="entry name" value="HETEROKARYON INCOMPATIBILITY DOMAIN-CONTAINING PROTEIN"/>
    <property type="match status" value="1"/>
</dbReference>
<proteinExistence type="predicted"/>
<dbReference type="EMBL" id="AZHD01000020">
    <property type="protein sequence ID" value="OAA55271.1"/>
    <property type="molecule type" value="Genomic_DNA"/>
</dbReference>
<feature type="compositionally biased region" description="Polar residues" evidence="1">
    <location>
        <begin position="492"/>
        <end position="502"/>
    </location>
</feature>
<dbReference type="Proteomes" id="UP000076874">
    <property type="component" value="Unassembled WGS sequence"/>
</dbReference>
<keyword evidence="4" id="KW-1185">Reference proteome</keyword>
<dbReference type="STRING" id="1081102.A0A167N8W5"/>
<name>A0A167N8W5_9HYPO</name>
<dbReference type="OrthoDB" id="2504919at2759"/>